<dbReference type="PROSITE" id="PS01094">
    <property type="entry name" value="UPF0076"/>
    <property type="match status" value="1"/>
</dbReference>
<dbReference type="Pfam" id="PF01042">
    <property type="entry name" value="Ribonuc_L-PSP"/>
    <property type="match status" value="1"/>
</dbReference>
<dbReference type="Gene3D" id="3.30.1330.40">
    <property type="entry name" value="RutC-like"/>
    <property type="match status" value="1"/>
</dbReference>
<organism evidence="3 4">
    <name type="scientific">Methanoculleus oceani</name>
    <dbReference type="NCBI Taxonomy" id="2184756"/>
    <lineage>
        <taxon>Archaea</taxon>
        <taxon>Methanobacteriati</taxon>
        <taxon>Methanobacteriota</taxon>
        <taxon>Stenosarchaea group</taxon>
        <taxon>Methanomicrobia</taxon>
        <taxon>Methanomicrobiales</taxon>
        <taxon>Methanomicrobiaceae</taxon>
        <taxon>Methanoculleus</taxon>
    </lineage>
</organism>
<dbReference type="PANTHER" id="PTHR11803:SF39">
    <property type="entry name" value="2-IMINOBUTANOATE_2-IMINOPROPANOATE DEAMINASE"/>
    <property type="match status" value="1"/>
</dbReference>
<evidence type="ECO:0000256" key="2">
    <source>
        <dbReference type="SAM" id="Phobius"/>
    </source>
</evidence>
<dbReference type="RefSeq" id="WP_250988175.1">
    <property type="nucleotide sequence ID" value="NZ_QFDM01000003.1"/>
</dbReference>
<comment type="caution">
    <text evidence="3">The sequence shown here is derived from an EMBL/GenBank/DDBJ whole genome shotgun (WGS) entry which is preliminary data.</text>
</comment>
<dbReference type="InterPro" id="IPR006056">
    <property type="entry name" value="RidA"/>
</dbReference>
<dbReference type="InterPro" id="IPR006175">
    <property type="entry name" value="YjgF/YER057c/UK114"/>
</dbReference>
<evidence type="ECO:0000313" key="3">
    <source>
        <dbReference type="EMBL" id="MCM2466904.1"/>
    </source>
</evidence>
<dbReference type="FunFam" id="3.30.1330.40:FF:000001">
    <property type="entry name" value="L-PSP family endoribonuclease"/>
    <property type="match status" value="1"/>
</dbReference>
<keyword evidence="4" id="KW-1185">Reference proteome</keyword>
<reference evidence="3 4" key="1">
    <citation type="submission" date="2018-05" db="EMBL/GenBank/DDBJ databases">
        <title>Isolation and characterization of genus Methanoculleus species and their viruses from deep sea marine sediment offshore southwestern Taiwan.</title>
        <authorList>
            <person name="Wei W.-H."/>
            <person name="Chen W.-C."/>
            <person name="Lai M.-C."/>
            <person name="Chen S.-C."/>
        </authorList>
    </citation>
    <scope>NUCLEOTIDE SEQUENCE [LARGE SCALE GENOMIC DNA]</scope>
    <source>
        <strain evidence="3 4">CWC-02</strain>
    </source>
</reference>
<dbReference type="InterPro" id="IPR035959">
    <property type="entry name" value="RutC-like_sf"/>
</dbReference>
<gene>
    <name evidence="3" type="ORF">DIC75_11420</name>
</gene>
<keyword evidence="2" id="KW-0472">Membrane</keyword>
<dbReference type="Proteomes" id="UP001523230">
    <property type="component" value="Unassembled WGS sequence"/>
</dbReference>
<proteinExistence type="inferred from homology"/>
<keyword evidence="2" id="KW-0812">Transmembrane</keyword>
<protein>
    <submittedName>
        <fullName evidence="3">Reactive intermediate/imine deaminase</fullName>
    </submittedName>
</protein>
<accession>A0ABD4TIQ4</accession>
<dbReference type="InterPro" id="IPR019897">
    <property type="entry name" value="RidA_CS"/>
</dbReference>
<name>A0ABD4TIQ4_9EURY</name>
<dbReference type="NCBIfam" id="TIGR00004">
    <property type="entry name" value="Rid family detoxifying hydrolase"/>
    <property type="match status" value="1"/>
</dbReference>
<keyword evidence="2" id="KW-1133">Transmembrane helix</keyword>
<dbReference type="PANTHER" id="PTHR11803">
    <property type="entry name" value="2-IMINOBUTANOATE/2-IMINOPROPANOATE DEAMINASE RIDA"/>
    <property type="match status" value="1"/>
</dbReference>
<dbReference type="AlphaFoldDB" id="A0ABD4TIQ4"/>
<dbReference type="SUPFAM" id="SSF55298">
    <property type="entry name" value="YjgF-like"/>
    <property type="match status" value="1"/>
</dbReference>
<dbReference type="CDD" id="cd00448">
    <property type="entry name" value="YjgF_YER057c_UK114_family"/>
    <property type="match status" value="1"/>
</dbReference>
<sequence>MDGSTIIPVLIFACGLLAGFGIYAIVSSAPPVPVHAALYTENAPEPIGPYSQAVQCGDYLFISGQIGLDPATGNLSDTVDGEARQAMENLRAVLLEAGLDFADVVQARIYLTDLADFDTVNAVYAGYFNEPYPARATVQVAGLPKGARVEIEMIATVR</sequence>
<evidence type="ECO:0000256" key="1">
    <source>
        <dbReference type="ARBA" id="ARBA00010552"/>
    </source>
</evidence>
<comment type="similarity">
    <text evidence="1">Belongs to the RutC family.</text>
</comment>
<evidence type="ECO:0000313" key="4">
    <source>
        <dbReference type="Proteomes" id="UP001523230"/>
    </source>
</evidence>
<dbReference type="EMBL" id="QFDM01000003">
    <property type="protein sequence ID" value="MCM2466904.1"/>
    <property type="molecule type" value="Genomic_DNA"/>
</dbReference>
<feature type="transmembrane region" description="Helical" evidence="2">
    <location>
        <begin position="6"/>
        <end position="26"/>
    </location>
</feature>